<dbReference type="GO" id="GO:0051082">
    <property type="term" value="F:unfolded protein binding"/>
    <property type="evidence" value="ECO:0007669"/>
    <property type="project" value="TreeGrafter"/>
</dbReference>
<dbReference type="Gene3D" id="2.60.40.790">
    <property type="match status" value="2"/>
</dbReference>
<dbReference type="GO" id="GO:0005737">
    <property type="term" value="C:cytoplasm"/>
    <property type="evidence" value="ECO:0007669"/>
    <property type="project" value="TreeGrafter"/>
</dbReference>
<feature type="compositionally biased region" description="Low complexity" evidence="3">
    <location>
        <begin position="198"/>
        <end position="218"/>
    </location>
</feature>
<feature type="compositionally biased region" description="Polar residues" evidence="3">
    <location>
        <begin position="219"/>
        <end position="245"/>
    </location>
</feature>
<feature type="domain" description="SHSP" evidence="4">
    <location>
        <begin position="89"/>
        <end position="198"/>
    </location>
</feature>
<dbReference type="SUPFAM" id="SSF49764">
    <property type="entry name" value="HSP20-like chaperones"/>
    <property type="match status" value="2"/>
</dbReference>
<dbReference type="CDD" id="cd06526">
    <property type="entry name" value="metazoan_ACD"/>
    <property type="match status" value="2"/>
</dbReference>
<comment type="similarity">
    <text evidence="1 2">Belongs to the small heat shock protein (HSP20) family.</text>
</comment>
<evidence type="ECO:0000313" key="5">
    <source>
        <dbReference type="EMBL" id="KAK2153441.1"/>
    </source>
</evidence>
<organism evidence="5 6">
    <name type="scientific">Paralvinella palmiformis</name>
    <dbReference type="NCBI Taxonomy" id="53620"/>
    <lineage>
        <taxon>Eukaryota</taxon>
        <taxon>Metazoa</taxon>
        <taxon>Spiralia</taxon>
        <taxon>Lophotrochozoa</taxon>
        <taxon>Annelida</taxon>
        <taxon>Polychaeta</taxon>
        <taxon>Sedentaria</taxon>
        <taxon>Canalipalpata</taxon>
        <taxon>Terebellida</taxon>
        <taxon>Terebelliformia</taxon>
        <taxon>Alvinellidae</taxon>
        <taxon>Paralvinella</taxon>
    </lineage>
</organism>
<dbReference type="GO" id="GO:0009408">
    <property type="term" value="P:response to heat"/>
    <property type="evidence" value="ECO:0007669"/>
    <property type="project" value="TreeGrafter"/>
</dbReference>
<feature type="region of interest" description="Disordered" evidence="3">
    <location>
        <begin position="344"/>
        <end position="376"/>
    </location>
</feature>
<feature type="compositionally biased region" description="Low complexity" evidence="3">
    <location>
        <begin position="267"/>
        <end position="288"/>
    </location>
</feature>
<dbReference type="GO" id="GO:0042026">
    <property type="term" value="P:protein refolding"/>
    <property type="evidence" value="ECO:0007669"/>
    <property type="project" value="TreeGrafter"/>
</dbReference>
<dbReference type="Proteomes" id="UP001208570">
    <property type="component" value="Unassembled WGS sequence"/>
</dbReference>
<dbReference type="GO" id="GO:0005634">
    <property type="term" value="C:nucleus"/>
    <property type="evidence" value="ECO:0007669"/>
    <property type="project" value="TreeGrafter"/>
</dbReference>
<name>A0AAD9JIQ8_9ANNE</name>
<proteinExistence type="inferred from homology"/>
<dbReference type="InterPro" id="IPR002068">
    <property type="entry name" value="A-crystallin/Hsp20_dom"/>
</dbReference>
<feature type="region of interest" description="Disordered" evidence="3">
    <location>
        <begin position="75"/>
        <end position="95"/>
    </location>
</feature>
<dbReference type="Pfam" id="PF00011">
    <property type="entry name" value="HSP20"/>
    <property type="match status" value="2"/>
</dbReference>
<evidence type="ECO:0000313" key="6">
    <source>
        <dbReference type="Proteomes" id="UP001208570"/>
    </source>
</evidence>
<gene>
    <name evidence="5" type="ORF">LSH36_297g03052</name>
</gene>
<sequence length="399" mass="44489">MASERSRGLPIFHDDMTFRDRHERAFQEMQRRFEDDFGRRGFGRSFNDPWNWMDDLDRMSTDFYKLKPSRSRLGNVEDFGSRDSLDDDSSTTSTNLYVEHPQTKSRTFHMSFDVKDYNPGDITVKTDGDNLIITARHEDDVGGHKNVREFSRKIKIPKDVDSDKLTSTLSHDGILTVHAPVPPKYTSVAYVNPTVPATTTSTSVGGATSAASTAASGTQHQKPTLAEQTQSHPMKNSSGQNQMTPAPTIEPTAASRPSYVNSAPSKQQQQQQQQQQPQQQPQQQEQPVVEPPPLFEHTGFSQLPLDTPTFRDCPDGSGREFQLAIEVPRPFTPDDVVVKLEGKSLKVEASHEERSQGKSSTSSMNRSFEISEDLDAGSVEAMLRSDGCLLIKGKAKRNT</sequence>
<feature type="compositionally biased region" description="Polar residues" evidence="3">
    <location>
        <begin position="357"/>
        <end position="368"/>
    </location>
</feature>
<evidence type="ECO:0000256" key="1">
    <source>
        <dbReference type="PROSITE-ProRule" id="PRU00285"/>
    </source>
</evidence>
<dbReference type="EMBL" id="JAODUP010000297">
    <property type="protein sequence ID" value="KAK2153441.1"/>
    <property type="molecule type" value="Genomic_DNA"/>
</dbReference>
<accession>A0AAD9JIQ8</accession>
<dbReference type="InterPro" id="IPR001436">
    <property type="entry name" value="Alpha-crystallin/sHSP_animal"/>
</dbReference>
<evidence type="ECO:0000256" key="2">
    <source>
        <dbReference type="RuleBase" id="RU003616"/>
    </source>
</evidence>
<reference evidence="5" key="1">
    <citation type="journal article" date="2023" name="Mol. Biol. Evol.">
        <title>Third-Generation Sequencing Reveals the Adaptive Role of the Epigenome in Three Deep-Sea Polychaetes.</title>
        <authorList>
            <person name="Perez M."/>
            <person name="Aroh O."/>
            <person name="Sun Y."/>
            <person name="Lan Y."/>
            <person name="Juniper S.K."/>
            <person name="Young C.R."/>
            <person name="Angers B."/>
            <person name="Qian P.Y."/>
        </authorList>
    </citation>
    <scope>NUCLEOTIDE SEQUENCE</scope>
    <source>
        <strain evidence="5">P08H-3</strain>
    </source>
</reference>
<protein>
    <recommendedName>
        <fullName evidence="4">SHSP domain-containing protein</fullName>
    </recommendedName>
</protein>
<feature type="compositionally biased region" description="Basic and acidic residues" evidence="3">
    <location>
        <begin position="344"/>
        <end position="356"/>
    </location>
</feature>
<dbReference type="PANTHER" id="PTHR45640:SF26">
    <property type="entry name" value="RE23625P"/>
    <property type="match status" value="1"/>
</dbReference>
<dbReference type="InterPro" id="IPR008978">
    <property type="entry name" value="HSP20-like_chaperone"/>
</dbReference>
<feature type="region of interest" description="Disordered" evidence="3">
    <location>
        <begin position="198"/>
        <end position="317"/>
    </location>
</feature>
<evidence type="ECO:0000256" key="3">
    <source>
        <dbReference type="SAM" id="MobiDB-lite"/>
    </source>
</evidence>
<dbReference type="PROSITE" id="PS01031">
    <property type="entry name" value="SHSP"/>
    <property type="match status" value="1"/>
</dbReference>
<keyword evidence="6" id="KW-1185">Reference proteome</keyword>
<comment type="caution">
    <text evidence="5">The sequence shown here is derived from an EMBL/GenBank/DDBJ whole genome shotgun (WGS) entry which is preliminary data.</text>
</comment>
<dbReference type="PRINTS" id="PR00299">
    <property type="entry name" value="ACRYSTALLIN"/>
</dbReference>
<evidence type="ECO:0000259" key="4">
    <source>
        <dbReference type="PROSITE" id="PS01031"/>
    </source>
</evidence>
<dbReference type="PANTHER" id="PTHR45640">
    <property type="entry name" value="HEAT SHOCK PROTEIN HSP-12.2-RELATED"/>
    <property type="match status" value="1"/>
</dbReference>
<dbReference type="AlphaFoldDB" id="A0AAD9JIQ8"/>